<name>A0AC34FFX3_9BILA</name>
<dbReference type="Proteomes" id="UP000887579">
    <property type="component" value="Unplaced"/>
</dbReference>
<evidence type="ECO:0000313" key="2">
    <source>
        <dbReference type="WBParaSite" id="ES5_v2.g15749.t1"/>
    </source>
</evidence>
<reference evidence="2" key="1">
    <citation type="submission" date="2022-11" db="UniProtKB">
        <authorList>
            <consortium name="WormBaseParasite"/>
        </authorList>
    </citation>
    <scope>IDENTIFICATION</scope>
</reference>
<organism evidence="1 2">
    <name type="scientific">Panagrolaimus sp. ES5</name>
    <dbReference type="NCBI Taxonomy" id="591445"/>
    <lineage>
        <taxon>Eukaryota</taxon>
        <taxon>Metazoa</taxon>
        <taxon>Ecdysozoa</taxon>
        <taxon>Nematoda</taxon>
        <taxon>Chromadorea</taxon>
        <taxon>Rhabditida</taxon>
        <taxon>Tylenchina</taxon>
        <taxon>Panagrolaimomorpha</taxon>
        <taxon>Panagrolaimoidea</taxon>
        <taxon>Panagrolaimidae</taxon>
        <taxon>Panagrolaimus</taxon>
    </lineage>
</organism>
<accession>A0AC34FFX3</accession>
<proteinExistence type="predicted"/>
<dbReference type="WBParaSite" id="ES5_v2.g15749.t1">
    <property type="protein sequence ID" value="ES5_v2.g15749.t1"/>
    <property type="gene ID" value="ES5_v2.g15749"/>
</dbReference>
<sequence length="157" mass="18044">MLHQTPLPSGHFISSASQPFQFSQIPHDFFNQSENNPSFYPYYIPQQYPSFDCPKLDGQPTVSPFIPEKQAIPPKPPKTFKSPEEEKKSRARRDRNNKAAQPIISRNYRGDIDMSVIDKFVPLLGNMEEEGQIAPIIDHPDSTFIFVKYNNIYSKLV</sequence>
<evidence type="ECO:0000313" key="1">
    <source>
        <dbReference type="Proteomes" id="UP000887579"/>
    </source>
</evidence>
<protein>
    <submittedName>
        <fullName evidence="2">Uncharacterized protein</fullName>
    </submittedName>
</protein>